<protein>
    <recommendedName>
        <fullName evidence="3">GABA permease</fullName>
    </recommendedName>
</protein>
<gene>
    <name evidence="1" type="ORF">RM445_31060</name>
</gene>
<dbReference type="Gene3D" id="3.40.50.620">
    <property type="entry name" value="HUPs"/>
    <property type="match status" value="1"/>
</dbReference>
<accession>A0ABU2NIY3</accession>
<comment type="caution">
    <text evidence="1">The sequence shown here is derived from an EMBL/GenBank/DDBJ whole genome shotgun (WGS) entry which is preliminary data.</text>
</comment>
<reference evidence="2" key="1">
    <citation type="submission" date="2023-07" db="EMBL/GenBank/DDBJ databases">
        <title>30 novel species of actinomycetes from the DSMZ collection.</title>
        <authorList>
            <person name="Nouioui I."/>
        </authorList>
    </citation>
    <scope>NUCLEOTIDE SEQUENCE [LARGE SCALE GENOMIC DNA]</scope>
    <source>
        <strain evidence="2">DSM 45834</strain>
    </source>
</reference>
<organism evidence="1 2">
    <name type="scientific">Pseudonocardia charpentierae</name>
    <dbReference type="NCBI Taxonomy" id="3075545"/>
    <lineage>
        <taxon>Bacteria</taxon>
        <taxon>Bacillati</taxon>
        <taxon>Actinomycetota</taxon>
        <taxon>Actinomycetes</taxon>
        <taxon>Pseudonocardiales</taxon>
        <taxon>Pseudonocardiaceae</taxon>
        <taxon>Pseudonocardia</taxon>
    </lineage>
</organism>
<keyword evidence="2" id="KW-1185">Reference proteome</keyword>
<proteinExistence type="predicted"/>
<dbReference type="RefSeq" id="WP_311560440.1">
    <property type="nucleotide sequence ID" value="NZ_JAVREJ010000053.1"/>
</dbReference>
<evidence type="ECO:0000313" key="2">
    <source>
        <dbReference type="Proteomes" id="UP001183202"/>
    </source>
</evidence>
<dbReference type="InterPro" id="IPR014729">
    <property type="entry name" value="Rossmann-like_a/b/a_fold"/>
</dbReference>
<name>A0ABU2NIY3_9PSEU</name>
<evidence type="ECO:0000313" key="1">
    <source>
        <dbReference type="EMBL" id="MDT0353931.1"/>
    </source>
</evidence>
<dbReference type="Proteomes" id="UP001183202">
    <property type="component" value="Unassembled WGS sequence"/>
</dbReference>
<sequence>MARYLVVAHQTITSPELLKVVRGVRDQDAEAEFVLLVPATPVRHLLFRKGDEHDAEATARKRGERARPLFSKKGVPLSDVRIGAADPAEAIDQEVAAHPGYAGFVISTLPAEKSRWLRMDLPRTVRAKHGLPVHHVVAEAPPDVGPWL</sequence>
<dbReference type="SUPFAM" id="SSF52402">
    <property type="entry name" value="Adenine nucleotide alpha hydrolases-like"/>
    <property type="match status" value="1"/>
</dbReference>
<dbReference type="EMBL" id="JAVREJ010000053">
    <property type="protein sequence ID" value="MDT0353931.1"/>
    <property type="molecule type" value="Genomic_DNA"/>
</dbReference>
<evidence type="ECO:0008006" key="3">
    <source>
        <dbReference type="Google" id="ProtNLM"/>
    </source>
</evidence>